<sequence length="91" mass="10520">MTSSSQAWTPDLGDKFGDEMWYLKNAGIFSISLLGPISGFIQMIPCDVTACRGEYKRTVLRSQRLDHRMSAEFEVYLWRLVHFASWSAVRR</sequence>
<keyword evidence="2" id="KW-1185">Reference proteome</keyword>
<proteinExistence type="predicted"/>
<dbReference type="AlphaFoldDB" id="A0A4Y2L519"/>
<evidence type="ECO:0000313" key="2">
    <source>
        <dbReference type="Proteomes" id="UP000499080"/>
    </source>
</evidence>
<dbReference type="Proteomes" id="UP000499080">
    <property type="component" value="Unassembled WGS sequence"/>
</dbReference>
<accession>A0A4Y2L519</accession>
<name>A0A4Y2L519_ARAVE</name>
<comment type="caution">
    <text evidence="1">The sequence shown here is derived from an EMBL/GenBank/DDBJ whole genome shotgun (WGS) entry which is preliminary data.</text>
</comment>
<reference evidence="1 2" key="1">
    <citation type="journal article" date="2019" name="Sci. Rep.">
        <title>Orb-weaving spider Araneus ventricosus genome elucidates the spidroin gene catalogue.</title>
        <authorList>
            <person name="Kono N."/>
            <person name="Nakamura H."/>
            <person name="Ohtoshi R."/>
            <person name="Moran D.A.P."/>
            <person name="Shinohara A."/>
            <person name="Yoshida Y."/>
            <person name="Fujiwara M."/>
            <person name="Mori M."/>
            <person name="Tomita M."/>
            <person name="Arakawa K."/>
        </authorList>
    </citation>
    <scope>NUCLEOTIDE SEQUENCE [LARGE SCALE GENOMIC DNA]</scope>
</reference>
<evidence type="ECO:0000313" key="1">
    <source>
        <dbReference type="EMBL" id="GBN09509.1"/>
    </source>
</evidence>
<dbReference type="EMBL" id="BGPR01005366">
    <property type="protein sequence ID" value="GBN09509.1"/>
    <property type="molecule type" value="Genomic_DNA"/>
</dbReference>
<protein>
    <submittedName>
        <fullName evidence="1">Uncharacterized protein</fullName>
    </submittedName>
</protein>
<organism evidence="1 2">
    <name type="scientific">Araneus ventricosus</name>
    <name type="common">Orbweaver spider</name>
    <name type="synonym">Epeira ventricosa</name>
    <dbReference type="NCBI Taxonomy" id="182803"/>
    <lineage>
        <taxon>Eukaryota</taxon>
        <taxon>Metazoa</taxon>
        <taxon>Ecdysozoa</taxon>
        <taxon>Arthropoda</taxon>
        <taxon>Chelicerata</taxon>
        <taxon>Arachnida</taxon>
        <taxon>Araneae</taxon>
        <taxon>Araneomorphae</taxon>
        <taxon>Entelegynae</taxon>
        <taxon>Araneoidea</taxon>
        <taxon>Araneidae</taxon>
        <taxon>Araneus</taxon>
    </lineage>
</organism>
<gene>
    <name evidence="1" type="ORF">AVEN_6976_1</name>
</gene>